<dbReference type="InterPro" id="IPR036514">
    <property type="entry name" value="SGNH_hydro_sf"/>
</dbReference>
<dbReference type="Gene3D" id="3.40.50.1110">
    <property type="entry name" value="SGNH hydrolase"/>
    <property type="match status" value="1"/>
</dbReference>
<protein>
    <submittedName>
        <fullName evidence="2">GDSL-type esterase/lipase family protein</fullName>
    </submittedName>
</protein>
<accession>A0ABS8C7W0</accession>
<gene>
    <name evidence="2" type="ORF">JAO78_015465</name>
</gene>
<dbReference type="InterPro" id="IPR013830">
    <property type="entry name" value="SGNH_hydro"/>
</dbReference>
<evidence type="ECO:0000313" key="3">
    <source>
        <dbReference type="Proteomes" id="UP000633814"/>
    </source>
</evidence>
<organism evidence="2 3">
    <name type="scientific">Alishewanella maricola</name>
    <dbReference type="NCBI Taxonomy" id="2795740"/>
    <lineage>
        <taxon>Bacteria</taxon>
        <taxon>Pseudomonadati</taxon>
        <taxon>Pseudomonadota</taxon>
        <taxon>Gammaproteobacteria</taxon>
        <taxon>Alteromonadales</taxon>
        <taxon>Alteromonadaceae</taxon>
        <taxon>Alishewanella</taxon>
    </lineage>
</organism>
<evidence type="ECO:0000313" key="2">
    <source>
        <dbReference type="EMBL" id="MCB5228208.1"/>
    </source>
</evidence>
<dbReference type="Proteomes" id="UP000633814">
    <property type="component" value="Unassembled WGS sequence"/>
</dbReference>
<sequence length="218" mass="24247">MNITTYVNYEKYQQANQQFIANYPQGALVVFMGDSITEFWPYQRPTFFAQNNFIGRGIGGQVSHQMLLRFREDVLNLKPQVVVILAGTNDIAQNSGAIDLPRVADNIFSMAELACAHGVSVILCSVLPASDFPWRSGLQPVHRIVELNQLIKQYAVQHQIPYVDYYAAMNDGKGGLRVPDFTNAKDLVHPNAAGYVMMESLIAPVIASVLEARSNELI</sequence>
<name>A0ABS8C7W0_9ALTE</name>
<evidence type="ECO:0000259" key="1">
    <source>
        <dbReference type="Pfam" id="PF13472"/>
    </source>
</evidence>
<dbReference type="SUPFAM" id="SSF52266">
    <property type="entry name" value="SGNH hydrolase"/>
    <property type="match status" value="1"/>
</dbReference>
<proteinExistence type="predicted"/>
<dbReference type="PANTHER" id="PTHR30383:SF5">
    <property type="entry name" value="SGNH HYDROLASE-TYPE ESTERASE DOMAIN-CONTAINING PROTEIN"/>
    <property type="match status" value="1"/>
</dbReference>
<dbReference type="RefSeq" id="WP_226752271.1">
    <property type="nucleotide sequence ID" value="NZ_JAEINI020000016.1"/>
</dbReference>
<keyword evidence="3" id="KW-1185">Reference proteome</keyword>
<feature type="domain" description="SGNH hydrolase-type esterase" evidence="1">
    <location>
        <begin position="31"/>
        <end position="195"/>
    </location>
</feature>
<dbReference type="Pfam" id="PF13472">
    <property type="entry name" value="Lipase_GDSL_2"/>
    <property type="match status" value="1"/>
</dbReference>
<dbReference type="PANTHER" id="PTHR30383">
    <property type="entry name" value="THIOESTERASE 1/PROTEASE 1/LYSOPHOSPHOLIPASE L1"/>
    <property type="match status" value="1"/>
</dbReference>
<dbReference type="EMBL" id="JAEINI020000016">
    <property type="protein sequence ID" value="MCB5228208.1"/>
    <property type="molecule type" value="Genomic_DNA"/>
</dbReference>
<comment type="caution">
    <text evidence="2">The sequence shown here is derived from an EMBL/GenBank/DDBJ whole genome shotgun (WGS) entry which is preliminary data.</text>
</comment>
<dbReference type="InterPro" id="IPR051532">
    <property type="entry name" value="Ester_Hydrolysis_Enzymes"/>
</dbReference>
<reference evidence="2 3" key="1">
    <citation type="submission" date="2021-10" db="EMBL/GenBank/DDBJ databases">
        <title>Alishewanella koreense sp. nov. isolated from seawater of southwestern coast in South Korea and the proposal for the reclassification of Rheinheimera perlucida and Rheinheimera tuosuensis as Arsukibacterium perlucida and Arsukibacterium tuosuensis.</title>
        <authorList>
            <person name="Kim K.H."/>
            <person name="Ruan W."/>
            <person name="Kim K.R."/>
            <person name="Baek J.H."/>
            <person name="Jeon C.O."/>
        </authorList>
    </citation>
    <scope>NUCLEOTIDE SEQUENCE [LARGE SCALE GENOMIC DNA]</scope>
    <source>
        <strain evidence="2 3">16-MA</strain>
    </source>
</reference>